<dbReference type="HOGENOM" id="CLU_777050_0_0_1"/>
<feature type="compositionally biased region" description="Polar residues" evidence="1">
    <location>
        <begin position="321"/>
        <end position="333"/>
    </location>
</feature>
<dbReference type="OMA" id="MLRATTH"/>
<dbReference type="Proteomes" id="UP000001568">
    <property type="component" value="Chromosome 6"/>
</dbReference>
<keyword evidence="3" id="KW-1185">Reference proteome</keyword>
<dbReference type="AlphaFoldDB" id="A4RZ49"/>
<dbReference type="EMBL" id="CP000586">
    <property type="protein sequence ID" value="ABO96806.1"/>
    <property type="molecule type" value="Genomic_DNA"/>
</dbReference>
<evidence type="ECO:0000256" key="1">
    <source>
        <dbReference type="SAM" id="MobiDB-lite"/>
    </source>
</evidence>
<dbReference type="GeneID" id="5002478"/>
<dbReference type="KEGG" id="olu:OSTLU_92919"/>
<organism evidence="2 3">
    <name type="scientific">Ostreococcus lucimarinus (strain CCE9901)</name>
    <dbReference type="NCBI Taxonomy" id="436017"/>
    <lineage>
        <taxon>Eukaryota</taxon>
        <taxon>Viridiplantae</taxon>
        <taxon>Chlorophyta</taxon>
        <taxon>Mamiellophyceae</taxon>
        <taxon>Mamiellales</taxon>
        <taxon>Bathycoccaceae</taxon>
        <taxon>Ostreococcus</taxon>
    </lineage>
</organism>
<evidence type="ECO:0000313" key="2">
    <source>
        <dbReference type="EMBL" id="ABO96806.1"/>
    </source>
</evidence>
<dbReference type="RefSeq" id="XP_001418513.1">
    <property type="nucleotide sequence ID" value="XM_001418476.1"/>
</dbReference>
<feature type="region of interest" description="Disordered" evidence="1">
    <location>
        <begin position="297"/>
        <end position="357"/>
    </location>
</feature>
<feature type="region of interest" description="Disordered" evidence="1">
    <location>
        <begin position="123"/>
        <end position="151"/>
    </location>
</feature>
<reference evidence="2 3" key="1">
    <citation type="journal article" date="2007" name="Proc. Natl. Acad. Sci. U.S.A.">
        <title>The tiny eukaryote Ostreococcus provides genomic insights into the paradox of plankton speciation.</title>
        <authorList>
            <person name="Palenik B."/>
            <person name="Grimwood J."/>
            <person name="Aerts A."/>
            <person name="Rouze P."/>
            <person name="Salamov A."/>
            <person name="Putnam N."/>
            <person name="Dupont C."/>
            <person name="Jorgensen R."/>
            <person name="Derelle E."/>
            <person name="Rombauts S."/>
            <person name="Zhou K."/>
            <person name="Otillar R."/>
            <person name="Merchant S.S."/>
            <person name="Podell S."/>
            <person name="Gaasterland T."/>
            <person name="Napoli C."/>
            <person name="Gendler K."/>
            <person name="Manuell A."/>
            <person name="Tai V."/>
            <person name="Vallon O."/>
            <person name="Piganeau G."/>
            <person name="Jancek S."/>
            <person name="Heijde M."/>
            <person name="Jabbari K."/>
            <person name="Bowler C."/>
            <person name="Lohr M."/>
            <person name="Robbens S."/>
            <person name="Werner G."/>
            <person name="Dubchak I."/>
            <person name="Pazour G.J."/>
            <person name="Ren Q."/>
            <person name="Paulsen I."/>
            <person name="Delwiche C."/>
            <person name="Schmutz J."/>
            <person name="Rokhsar D."/>
            <person name="Van de Peer Y."/>
            <person name="Moreau H."/>
            <person name="Grigoriev I.V."/>
        </authorList>
    </citation>
    <scope>NUCLEOTIDE SEQUENCE [LARGE SCALE GENOMIC DNA]</scope>
    <source>
        <strain evidence="2 3">CCE9901</strain>
    </source>
</reference>
<gene>
    <name evidence="2" type="ORF">OSTLU_92919</name>
</gene>
<protein>
    <submittedName>
        <fullName evidence="2">Uncharacterized protein</fullName>
    </submittedName>
</protein>
<feature type="compositionally biased region" description="Basic residues" evidence="1">
    <location>
        <begin position="346"/>
        <end position="357"/>
    </location>
</feature>
<name>A4RZ49_OSTLU</name>
<dbReference type="OrthoDB" id="10614025at2759"/>
<feature type="compositionally biased region" description="Low complexity" evidence="1">
    <location>
        <begin position="136"/>
        <end position="148"/>
    </location>
</feature>
<dbReference type="Gramene" id="ABO96806">
    <property type="protein sequence ID" value="ABO96806"/>
    <property type="gene ID" value="OSTLU_92919"/>
</dbReference>
<evidence type="ECO:0000313" key="3">
    <source>
        <dbReference type="Proteomes" id="UP000001568"/>
    </source>
</evidence>
<proteinExistence type="predicted"/>
<accession>A4RZ49</accession>
<feature type="compositionally biased region" description="Low complexity" evidence="1">
    <location>
        <begin position="69"/>
        <end position="83"/>
    </location>
</feature>
<sequence>MSKSDEDGSSRLAPTRAKRALFPSTTASPRANAPISPVEQASRMLRATTHRTFASSALASPPSPRDEAATNTTPTKTTPDFAATTPMSKHVRTLVKNAMTSLTKGRSRLEELVKSHGRGLNFSDAGAAESPVVRKSAPSPTVSATTSSLDREAAREATEMLLRSAKKLATPKKALRSPLRSPAPVQMDRVVPGVPMSILADSTATESMLVQENQVMTDDAACDEEVTSQPSLPPGFDASAMLNDEDAATAAAPVSLTDDIVSHIDVFARMMGKVISDTIEEISASLDVVPVTEIPERRTNVTEPTTPSRRSSRRKSVVVNNEKSAVDPTTPSRRSGRSKDPVTPSRRSKRVASRGKK</sequence>
<feature type="region of interest" description="Disordered" evidence="1">
    <location>
        <begin position="1"/>
        <end position="83"/>
    </location>
</feature>